<evidence type="ECO:0000256" key="1">
    <source>
        <dbReference type="SAM" id="Coils"/>
    </source>
</evidence>
<evidence type="ECO:0000256" key="2">
    <source>
        <dbReference type="SAM" id="MobiDB-lite"/>
    </source>
</evidence>
<evidence type="ECO:0000313" key="3">
    <source>
        <dbReference type="EMBL" id="KUH40109.1"/>
    </source>
</evidence>
<dbReference type="InterPro" id="IPR019933">
    <property type="entry name" value="DivIVA_domain"/>
</dbReference>
<feature type="region of interest" description="Disordered" evidence="2">
    <location>
        <begin position="100"/>
        <end position="122"/>
    </location>
</feature>
<dbReference type="STRING" id="936756.ATE80_03505"/>
<dbReference type="NCBIfam" id="TIGR03544">
    <property type="entry name" value="DivI1A_domain"/>
    <property type="match status" value="1"/>
</dbReference>
<accession>A0A100Y9C3</accession>
<name>A0A100Y9C3_9ACTN</name>
<comment type="caution">
    <text evidence="3">The sequence shown here is derived from an EMBL/GenBank/DDBJ whole genome shotgun (WGS) entry which is preliminary data.</text>
</comment>
<organism evidence="3 4">
    <name type="scientific">Streptomyces kanasensis</name>
    <dbReference type="NCBI Taxonomy" id="936756"/>
    <lineage>
        <taxon>Bacteria</taxon>
        <taxon>Bacillati</taxon>
        <taxon>Actinomycetota</taxon>
        <taxon>Actinomycetes</taxon>
        <taxon>Kitasatosporales</taxon>
        <taxon>Streptomycetaceae</taxon>
        <taxon>Streptomyces</taxon>
    </lineage>
</organism>
<dbReference type="EMBL" id="LNSV01000005">
    <property type="protein sequence ID" value="KUH40109.1"/>
    <property type="molecule type" value="Genomic_DNA"/>
</dbReference>
<keyword evidence="1" id="KW-0175">Coiled coil</keyword>
<protein>
    <recommendedName>
        <fullName evidence="5">Cell division protein DivIVA</fullName>
    </recommendedName>
</protein>
<sequence>MFWFLAVAMVVVVAAVTLAVVGGAENEVLPEAPPEHLVDPLPPTRPVSRADIEALRLPMAARGYRMLDVDEVLDRLAAELAERDARIAELESALAGAQATAAGRTDLFDEQPPRRDAAEDER</sequence>
<keyword evidence="4" id="KW-1185">Reference proteome</keyword>
<proteinExistence type="predicted"/>
<dbReference type="Gene3D" id="6.10.250.660">
    <property type="match status" value="1"/>
</dbReference>
<reference evidence="3 4" key="1">
    <citation type="submission" date="2015-11" db="EMBL/GenBank/DDBJ databases">
        <title>Genome-wide analysis reveals the secondary metabolome in Streptomyces kanasensis ZX01.</title>
        <authorList>
            <person name="Zhang G."/>
            <person name="Han L."/>
            <person name="Feng J."/>
            <person name="Zhang X."/>
        </authorList>
    </citation>
    <scope>NUCLEOTIDE SEQUENCE [LARGE SCALE GENOMIC DNA]</scope>
    <source>
        <strain evidence="3 4">ZX01</strain>
    </source>
</reference>
<dbReference type="AlphaFoldDB" id="A0A100Y9C3"/>
<feature type="coiled-coil region" evidence="1">
    <location>
        <begin position="73"/>
        <end position="100"/>
    </location>
</feature>
<evidence type="ECO:0008006" key="5">
    <source>
        <dbReference type="Google" id="ProtNLM"/>
    </source>
</evidence>
<feature type="compositionally biased region" description="Basic and acidic residues" evidence="2">
    <location>
        <begin position="111"/>
        <end position="122"/>
    </location>
</feature>
<gene>
    <name evidence="3" type="ORF">ATE80_03505</name>
</gene>
<evidence type="ECO:0000313" key="4">
    <source>
        <dbReference type="Proteomes" id="UP000054011"/>
    </source>
</evidence>
<dbReference type="Proteomes" id="UP000054011">
    <property type="component" value="Unassembled WGS sequence"/>
</dbReference>